<dbReference type="OrthoDB" id="6125419at2759"/>
<reference evidence="3 4" key="1">
    <citation type="submission" date="2012-04" db="EMBL/GenBank/DDBJ databases">
        <title>The Genome Sequence of Saprolegnia declina VS20.</title>
        <authorList>
            <consortium name="The Broad Institute Genome Sequencing Platform"/>
            <person name="Russ C."/>
            <person name="Nusbaum C."/>
            <person name="Tyler B."/>
            <person name="van West P."/>
            <person name="Dieguez-Uribeondo J."/>
            <person name="de Bruijn I."/>
            <person name="Tripathy S."/>
            <person name="Jiang R."/>
            <person name="Young S.K."/>
            <person name="Zeng Q."/>
            <person name="Gargeya S."/>
            <person name="Fitzgerald M."/>
            <person name="Haas B."/>
            <person name="Abouelleil A."/>
            <person name="Alvarado L."/>
            <person name="Arachchi H.M."/>
            <person name="Berlin A."/>
            <person name="Chapman S.B."/>
            <person name="Goldberg J."/>
            <person name="Griggs A."/>
            <person name="Gujja S."/>
            <person name="Hansen M."/>
            <person name="Howarth C."/>
            <person name="Imamovic A."/>
            <person name="Larimer J."/>
            <person name="McCowen C."/>
            <person name="Montmayeur A."/>
            <person name="Murphy C."/>
            <person name="Neiman D."/>
            <person name="Pearson M."/>
            <person name="Priest M."/>
            <person name="Roberts A."/>
            <person name="Saif S."/>
            <person name="Shea T."/>
            <person name="Sisk P."/>
            <person name="Sykes S."/>
            <person name="Wortman J."/>
            <person name="Nusbaum C."/>
            <person name="Birren B."/>
        </authorList>
    </citation>
    <scope>NUCLEOTIDE SEQUENCE [LARGE SCALE GENOMIC DNA]</scope>
    <source>
        <strain evidence="3 4">VS20</strain>
    </source>
</reference>
<feature type="coiled-coil region" evidence="1">
    <location>
        <begin position="772"/>
        <end position="799"/>
    </location>
</feature>
<dbReference type="STRING" id="1156394.T0QLT2"/>
<keyword evidence="1" id="KW-0175">Coiled coil</keyword>
<organism evidence="3 4">
    <name type="scientific">Saprolegnia diclina (strain VS20)</name>
    <dbReference type="NCBI Taxonomy" id="1156394"/>
    <lineage>
        <taxon>Eukaryota</taxon>
        <taxon>Sar</taxon>
        <taxon>Stramenopiles</taxon>
        <taxon>Oomycota</taxon>
        <taxon>Saprolegniomycetes</taxon>
        <taxon>Saprolegniales</taxon>
        <taxon>Saprolegniaceae</taxon>
        <taxon>Saprolegnia</taxon>
    </lineage>
</organism>
<name>T0QLT2_SAPDV</name>
<dbReference type="InterPro" id="IPR045163">
    <property type="entry name" value="Focadhesin/RST1"/>
</dbReference>
<dbReference type="RefSeq" id="XP_008607823.1">
    <property type="nucleotide sequence ID" value="XM_008609601.1"/>
</dbReference>
<dbReference type="Pfam" id="PF12530">
    <property type="entry name" value="DUF3730"/>
    <property type="match status" value="1"/>
</dbReference>
<dbReference type="PANTHER" id="PTHR16212:SF4">
    <property type="entry name" value="FOCADHESIN"/>
    <property type="match status" value="1"/>
</dbReference>
<dbReference type="InterPro" id="IPR016024">
    <property type="entry name" value="ARM-type_fold"/>
</dbReference>
<accession>T0QLT2</accession>
<dbReference type="GO" id="GO:0060147">
    <property type="term" value="P:regulation of post-transcriptional gene silencing"/>
    <property type="evidence" value="ECO:0007669"/>
    <property type="project" value="InterPro"/>
</dbReference>
<gene>
    <name evidence="3" type="ORF">SDRG_03952</name>
</gene>
<evidence type="ECO:0000313" key="4">
    <source>
        <dbReference type="Proteomes" id="UP000030762"/>
    </source>
</evidence>
<evidence type="ECO:0000259" key="2">
    <source>
        <dbReference type="Pfam" id="PF12530"/>
    </source>
</evidence>
<evidence type="ECO:0000313" key="3">
    <source>
        <dbReference type="EMBL" id="EQC38999.1"/>
    </source>
</evidence>
<dbReference type="Proteomes" id="UP000030762">
    <property type="component" value="Unassembled WGS sequence"/>
</dbReference>
<keyword evidence="4" id="KW-1185">Reference proteome</keyword>
<protein>
    <recommendedName>
        <fullName evidence="2">DUF3730 domain-containing protein</fullName>
    </recommendedName>
</protein>
<dbReference type="InterPro" id="IPR022542">
    <property type="entry name" value="FOCAD/RST1_DUF3730"/>
</dbReference>
<evidence type="ECO:0000256" key="1">
    <source>
        <dbReference type="SAM" id="Coils"/>
    </source>
</evidence>
<dbReference type="EMBL" id="JH767140">
    <property type="protein sequence ID" value="EQC38999.1"/>
    <property type="molecule type" value="Genomic_DNA"/>
</dbReference>
<sequence length="1631" mass="173950">MEKEAKQVLTDARKDASGERALLRVLDLVTKTESLPLCQHLLLGLDAMAESPTTFSRLLLLQNVSRIAAIPDLSEEKAEYIGYTLGGLALAVTDRAAAHKSLARTTQGHPMVLLGLAAYMEDAFTSVEPTLFVMCFQSLVERALAGPTALIVKQAITAAWVRLSWRALESGAMDAASMLVHTGVRAVRLLPLDSTENCAVALALLRGLADVAPSLNDPAPTQSLIALLVSLLPHVTSASTRGGLGMLLLLESLVAASDFSVVAALDGQVFVLLAFFLASVESPVEQSAVLRLLRVWLTALSSMPTRSVVIESLFAPVLALMTSARQPEASTVLALLQNVQLLPWAPRASACEEASLHPQYAVASLLTELATSSTLDGWLAQTANALGSSSDRAYDVTVVLAAATFLFESRSTMVLPALALARACVATWPLAGRILVPSLVYVLSRATTGSDTQAILTALVSTARDAECMKTLLRTVKALSATHPSTALRVLYQIWTLESRVYSRLEQLLSEHHEESDAEWPLVQLYTIYQLCGVRGDLGLNFITTVQARLESSLPSLAAVALGCVRSLCVADCLDFSTACKIIASKLKKKKIVCKDHVLVQVELCHLYAVGGSILSDTPSFLGMLWDATAHDDADVRLAAYTALNAYPLHLVGLKARSDTIGDDQADEQAVEAQLQTVLTALETETSDATRTMITTLLQRVGKDEATQPRKRFVAERTSGAATRAMANALPKPSALLESYKATIPLGLRQALGGAVLTSFGYVPLPLDDAIRKRKEKHLKHLENLLSSATDLLAQLEDEAKATADVPLLLAHLHGWDKFLHHYISLVRDSEALRGGLDDGDIESLRRAALHLLSRWEPLVGTKPNVAIALGVLARLLPSELHVLGGRIVEVLLRALTKAMQAHASSSIVADVDGPSAAILGLGVALQGALSMHETRVDEVVEKLMGIAVSEAALAPSCLIALGHILPAIMQHGASASITALWHWLLEQLLVTTLESSSDVDKVRTALMTHPASLTLVSVQRDATVGHAIVALSMASEGCMAVEEPSWLLGLYHLLLQLAEHGVGDAWSALPPVLLHCVTFELLGWTDVDMFVAKCQAAVDKAVPQALVALPYLLCRTTALGHSISPEVPAALHARLEAIASDAGREFDASARSYATLALANLLGTGLAIDGKPTVWKGLLVDKTQADAIVSTLQQLCALCPVQRVRVHAAWALGALSALTTASESFQIKSRGLDAGLQLPTTTATYKLLDKLRQCKHPSISDAHWVAASLCVLSVCHVPTFQYATLLLRFWNARLGPDVSVAGLAFAVGHCGQDPSLLSFLLDLAELPRFRPLPVVVQLRYLADIPTLAKLIAPPQLDTMLSHVVAAMKSAEYGTALVSALAACSSASTPARAIAATVVSDSLFKSLVALHPSNDVWRHLAKAMVALDAKKGKTALVAASEAKTGPLALAGCVALTYLFEAGGCSSKDLQAIVLWLAAGHHARADVELVVNRTAMSAASLAPMDKWWWLHNTLHWIGVGTGVAAVESDGLCQLLSALCLVWGGEHGSKDVLFLHSESLVSARVLPTAFVDVFARVTSELPMAPNVDLMAYVQQLCAADRGSVWSHMLRYGYTLHGGVRLEASTMLDTLCDV</sequence>
<feature type="domain" description="DUF3730" evidence="2">
    <location>
        <begin position="437"/>
        <end position="644"/>
    </location>
</feature>
<dbReference type="GeneID" id="19944679"/>
<dbReference type="VEuPathDB" id="FungiDB:SDRG_03952"/>
<dbReference type="eggNOG" id="ENOG502S0XX">
    <property type="taxonomic scope" value="Eukaryota"/>
</dbReference>
<dbReference type="SUPFAM" id="SSF48371">
    <property type="entry name" value="ARM repeat"/>
    <property type="match status" value="1"/>
</dbReference>
<proteinExistence type="predicted"/>
<dbReference type="InParanoid" id="T0QLT2"/>
<dbReference type="PANTHER" id="PTHR16212">
    <property type="entry name" value="FOCADHESIN FAMILY MEMBER"/>
    <property type="match status" value="1"/>
</dbReference>
<dbReference type="OMA" id="WMTSCLY"/>